<keyword evidence="2" id="KW-0732">Signal</keyword>
<evidence type="ECO:0000313" key="4">
    <source>
        <dbReference type="Proteomes" id="UP001213000"/>
    </source>
</evidence>
<dbReference type="AlphaFoldDB" id="A0AAD5VJ00"/>
<feature type="compositionally biased region" description="Pro residues" evidence="1">
    <location>
        <begin position="102"/>
        <end position="112"/>
    </location>
</feature>
<gene>
    <name evidence="3" type="ORF">NP233_g10262</name>
</gene>
<feature type="compositionally biased region" description="Basic residues" evidence="1">
    <location>
        <begin position="83"/>
        <end position="92"/>
    </location>
</feature>
<reference evidence="3" key="1">
    <citation type="submission" date="2022-07" db="EMBL/GenBank/DDBJ databases">
        <title>Genome Sequence of Leucocoprinus birnbaumii.</title>
        <authorList>
            <person name="Buettner E."/>
        </authorList>
    </citation>
    <scope>NUCLEOTIDE SEQUENCE</scope>
    <source>
        <strain evidence="3">VT141</strain>
    </source>
</reference>
<feature type="chain" id="PRO_5042236526" evidence="2">
    <location>
        <begin position="23"/>
        <end position="321"/>
    </location>
</feature>
<name>A0AAD5VJ00_9AGAR</name>
<feature type="region of interest" description="Disordered" evidence="1">
    <location>
        <begin position="29"/>
        <end position="197"/>
    </location>
</feature>
<feature type="compositionally biased region" description="Low complexity" evidence="1">
    <location>
        <begin position="53"/>
        <end position="70"/>
    </location>
</feature>
<feature type="compositionally biased region" description="Polar residues" evidence="1">
    <location>
        <begin position="149"/>
        <end position="165"/>
    </location>
</feature>
<proteinExistence type="predicted"/>
<feature type="compositionally biased region" description="Basic residues" evidence="1">
    <location>
        <begin position="312"/>
        <end position="321"/>
    </location>
</feature>
<feature type="compositionally biased region" description="Polar residues" evidence="1">
    <location>
        <begin position="114"/>
        <end position="132"/>
    </location>
</feature>
<comment type="caution">
    <text evidence="3">The sequence shown here is derived from an EMBL/GenBank/DDBJ whole genome shotgun (WGS) entry which is preliminary data.</text>
</comment>
<feature type="signal peptide" evidence="2">
    <location>
        <begin position="1"/>
        <end position="22"/>
    </location>
</feature>
<protein>
    <submittedName>
        <fullName evidence="3">Uncharacterized protein</fullName>
    </submittedName>
</protein>
<evidence type="ECO:0000256" key="1">
    <source>
        <dbReference type="SAM" id="MobiDB-lite"/>
    </source>
</evidence>
<organism evidence="3 4">
    <name type="scientific">Leucocoprinus birnbaumii</name>
    <dbReference type="NCBI Taxonomy" id="56174"/>
    <lineage>
        <taxon>Eukaryota</taxon>
        <taxon>Fungi</taxon>
        <taxon>Dikarya</taxon>
        <taxon>Basidiomycota</taxon>
        <taxon>Agaricomycotina</taxon>
        <taxon>Agaricomycetes</taxon>
        <taxon>Agaricomycetidae</taxon>
        <taxon>Agaricales</taxon>
        <taxon>Agaricineae</taxon>
        <taxon>Agaricaceae</taxon>
        <taxon>Leucocoprinus</taxon>
    </lineage>
</organism>
<sequence length="321" mass="34211">MGATLSTESVLTAAVLVGAAGAGYYRYTNNAAGSVEPTISQQPKKKKKKGSETTTPAPVPLAATSSTSSTIPGQFDDPPPSSKPKKSKKKKTQPSTAGPSAAPQPPPNPIPPSKGSTRTLQQSTTSIDTDGSWTRVESRRNTGKGTIDVTATSDAGITSSLTEDSTPIDEESTDKRTTLAEKLVPKPPQTDVDDMLADSPPTLARVMRVRPLPNEKPPAGFSWDDYDNVQNDADGEDDGDWGVVKSRRPRTTKQEAQQPLVASAKTKKQRQNAKKREAEKAANAAAEAERVATLAKHKRDLERIRIIEQSRSSKKGKSSGV</sequence>
<keyword evidence="4" id="KW-1185">Reference proteome</keyword>
<dbReference type="EMBL" id="JANIEX010001020">
    <property type="protein sequence ID" value="KAJ3561328.1"/>
    <property type="molecule type" value="Genomic_DNA"/>
</dbReference>
<evidence type="ECO:0000313" key="3">
    <source>
        <dbReference type="EMBL" id="KAJ3561328.1"/>
    </source>
</evidence>
<feature type="region of interest" description="Disordered" evidence="1">
    <location>
        <begin position="209"/>
        <end position="321"/>
    </location>
</feature>
<dbReference type="Proteomes" id="UP001213000">
    <property type="component" value="Unassembled WGS sequence"/>
</dbReference>
<feature type="compositionally biased region" description="Basic and acidic residues" evidence="1">
    <location>
        <begin position="299"/>
        <end position="308"/>
    </location>
</feature>
<accession>A0AAD5VJ00</accession>
<evidence type="ECO:0000256" key="2">
    <source>
        <dbReference type="SAM" id="SignalP"/>
    </source>
</evidence>